<evidence type="ECO:0000313" key="2">
    <source>
        <dbReference type="EMBL" id="KAG8237686.1"/>
    </source>
</evidence>
<accession>A0A8K0KPU5</accession>
<dbReference type="InterPro" id="IPR058912">
    <property type="entry name" value="HTH_animal"/>
</dbReference>
<dbReference type="EMBL" id="KZ309205">
    <property type="protein sequence ID" value="KAG8237686.1"/>
    <property type="molecule type" value="Genomic_DNA"/>
</dbReference>
<dbReference type="Pfam" id="PF26215">
    <property type="entry name" value="HTH_animal"/>
    <property type="match status" value="1"/>
</dbReference>
<dbReference type="PANTHER" id="PTHR21301:SF11">
    <property type="entry name" value="GIY-YIG DOMAIN-CONTAINING PROTEIN"/>
    <property type="match status" value="1"/>
</dbReference>
<comment type="caution">
    <text evidence="2">The sequence shown here is derived from an EMBL/GenBank/DDBJ whole genome shotgun (WGS) entry which is preliminary data.</text>
</comment>
<protein>
    <recommendedName>
        <fullName evidence="1">Helix-turn-helix domain-containing protein</fullName>
    </recommendedName>
</protein>
<dbReference type="AlphaFoldDB" id="A0A8K0KPU5"/>
<reference evidence="2" key="2">
    <citation type="submission" date="2017-10" db="EMBL/GenBank/DDBJ databases">
        <title>Ladona fulva Genome sequencing and assembly.</title>
        <authorList>
            <person name="Murali S."/>
            <person name="Richards S."/>
            <person name="Bandaranaike D."/>
            <person name="Bellair M."/>
            <person name="Blankenburg K."/>
            <person name="Chao H."/>
            <person name="Dinh H."/>
            <person name="Doddapaneni H."/>
            <person name="Dugan-Rocha S."/>
            <person name="Elkadiri S."/>
            <person name="Gnanaolivu R."/>
            <person name="Hernandez B."/>
            <person name="Skinner E."/>
            <person name="Javaid M."/>
            <person name="Lee S."/>
            <person name="Li M."/>
            <person name="Ming W."/>
            <person name="Munidasa M."/>
            <person name="Muniz J."/>
            <person name="Nguyen L."/>
            <person name="Hughes D."/>
            <person name="Osuji N."/>
            <person name="Pu L.-L."/>
            <person name="Puazo M."/>
            <person name="Qu C."/>
            <person name="Quiroz J."/>
            <person name="Raj R."/>
            <person name="Weissenberger G."/>
            <person name="Xin Y."/>
            <person name="Zou X."/>
            <person name="Han Y."/>
            <person name="Worley K."/>
            <person name="Muzny D."/>
            <person name="Gibbs R."/>
        </authorList>
    </citation>
    <scope>NUCLEOTIDE SEQUENCE</scope>
    <source>
        <strain evidence="2">Sampled in the wild</strain>
    </source>
</reference>
<name>A0A8K0KPU5_LADFU</name>
<dbReference type="PANTHER" id="PTHR21301">
    <property type="entry name" value="REVERSE TRANSCRIPTASE"/>
    <property type="match status" value="1"/>
</dbReference>
<dbReference type="Proteomes" id="UP000792457">
    <property type="component" value="Unassembled WGS sequence"/>
</dbReference>
<reference evidence="2" key="1">
    <citation type="submission" date="2013-04" db="EMBL/GenBank/DDBJ databases">
        <authorList>
            <person name="Qu J."/>
            <person name="Murali S.C."/>
            <person name="Bandaranaike D."/>
            <person name="Bellair M."/>
            <person name="Blankenburg K."/>
            <person name="Chao H."/>
            <person name="Dinh H."/>
            <person name="Doddapaneni H."/>
            <person name="Downs B."/>
            <person name="Dugan-Rocha S."/>
            <person name="Elkadiri S."/>
            <person name="Gnanaolivu R.D."/>
            <person name="Hernandez B."/>
            <person name="Javaid M."/>
            <person name="Jayaseelan J.C."/>
            <person name="Lee S."/>
            <person name="Li M."/>
            <person name="Ming W."/>
            <person name="Munidasa M."/>
            <person name="Muniz J."/>
            <person name="Nguyen L."/>
            <person name="Ongeri F."/>
            <person name="Osuji N."/>
            <person name="Pu L.-L."/>
            <person name="Puazo M."/>
            <person name="Qu C."/>
            <person name="Quiroz J."/>
            <person name="Raj R."/>
            <person name="Weissenberger G."/>
            <person name="Xin Y."/>
            <person name="Zou X."/>
            <person name="Han Y."/>
            <person name="Richards S."/>
            <person name="Worley K."/>
            <person name="Muzny D."/>
            <person name="Gibbs R."/>
        </authorList>
    </citation>
    <scope>NUCLEOTIDE SEQUENCE</scope>
    <source>
        <strain evidence="2">Sampled in the wild</strain>
    </source>
</reference>
<keyword evidence="3" id="KW-1185">Reference proteome</keyword>
<dbReference type="OrthoDB" id="6758782at2759"/>
<evidence type="ECO:0000313" key="3">
    <source>
        <dbReference type="Proteomes" id="UP000792457"/>
    </source>
</evidence>
<evidence type="ECO:0000259" key="1">
    <source>
        <dbReference type="Pfam" id="PF26215"/>
    </source>
</evidence>
<sequence>MELEENGCIPFLDVMVKRRSDGTLGHSVYRKPTHTDRYLHASYHHHPRQKSAVIKTLFHRARSIADDETYGQEENIMILPEFREYGLKHGIAPYYLLEISAYYRAHQADELFHAYVLADNRWTTMSS</sequence>
<proteinExistence type="predicted"/>
<organism evidence="2 3">
    <name type="scientific">Ladona fulva</name>
    <name type="common">Scarce chaser dragonfly</name>
    <name type="synonym">Libellula fulva</name>
    <dbReference type="NCBI Taxonomy" id="123851"/>
    <lineage>
        <taxon>Eukaryota</taxon>
        <taxon>Metazoa</taxon>
        <taxon>Ecdysozoa</taxon>
        <taxon>Arthropoda</taxon>
        <taxon>Hexapoda</taxon>
        <taxon>Insecta</taxon>
        <taxon>Pterygota</taxon>
        <taxon>Palaeoptera</taxon>
        <taxon>Odonata</taxon>
        <taxon>Epiprocta</taxon>
        <taxon>Anisoptera</taxon>
        <taxon>Libelluloidea</taxon>
        <taxon>Libellulidae</taxon>
        <taxon>Ladona</taxon>
    </lineage>
</organism>
<feature type="domain" description="Helix-turn-helix" evidence="1">
    <location>
        <begin position="37"/>
        <end position="75"/>
    </location>
</feature>
<gene>
    <name evidence="2" type="ORF">J437_LFUL017708</name>
</gene>